<name>A0A9N7UYH5_PLEPL</name>
<comment type="caution">
    <text evidence="1">The sequence shown here is derived from an EMBL/GenBank/DDBJ whole genome shotgun (WGS) entry which is preliminary data.</text>
</comment>
<gene>
    <name evidence="1" type="ORF">PLEPLA_LOCUS26700</name>
</gene>
<protein>
    <submittedName>
        <fullName evidence="1">Uncharacterized protein</fullName>
    </submittedName>
</protein>
<proteinExistence type="predicted"/>
<dbReference type="Proteomes" id="UP001153269">
    <property type="component" value="Unassembled WGS sequence"/>
</dbReference>
<dbReference type="EMBL" id="CADEAL010002212">
    <property type="protein sequence ID" value="CAB1438831.1"/>
    <property type="molecule type" value="Genomic_DNA"/>
</dbReference>
<organism evidence="1 2">
    <name type="scientific">Pleuronectes platessa</name>
    <name type="common">European plaice</name>
    <dbReference type="NCBI Taxonomy" id="8262"/>
    <lineage>
        <taxon>Eukaryota</taxon>
        <taxon>Metazoa</taxon>
        <taxon>Chordata</taxon>
        <taxon>Craniata</taxon>
        <taxon>Vertebrata</taxon>
        <taxon>Euteleostomi</taxon>
        <taxon>Actinopterygii</taxon>
        <taxon>Neopterygii</taxon>
        <taxon>Teleostei</taxon>
        <taxon>Neoteleostei</taxon>
        <taxon>Acanthomorphata</taxon>
        <taxon>Carangaria</taxon>
        <taxon>Pleuronectiformes</taxon>
        <taxon>Pleuronectoidei</taxon>
        <taxon>Pleuronectidae</taxon>
        <taxon>Pleuronectes</taxon>
    </lineage>
</organism>
<reference evidence="1" key="1">
    <citation type="submission" date="2020-03" db="EMBL/GenBank/DDBJ databases">
        <authorList>
            <person name="Weist P."/>
        </authorList>
    </citation>
    <scope>NUCLEOTIDE SEQUENCE</scope>
</reference>
<evidence type="ECO:0000313" key="1">
    <source>
        <dbReference type="EMBL" id="CAB1438831.1"/>
    </source>
</evidence>
<accession>A0A9N7UYH5</accession>
<keyword evidence="2" id="KW-1185">Reference proteome</keyword>
<evidence type="ECO:0000313" key="2">
    <source>
        <dbReference type="Proteomes" id="UP001153269"/>
    </source>
</evidence>
<dbReference type="AlphaFoldDB" id="A0A9N7UYH5"/>
<sequence length="132" mass="14707">MQPERQESSCVGMYLWEHTAALSPITTVEVPLGFCAGCAQWASAHEVRIGLLRRRCTVGHCAGGAQCYYGASPGLRMMGNRICRLYQEPPLIERVTFNKRRKQNRGLTSTEKCASGVNSQATHFPPLNYEMN</sequence>